<protein>
    <recommendedName>
        <fullName evidence="5">Recombinase</fullName>
    </recommendedName>
</protein>
<dbReference type="AlphaFoldDB" id="A0A562S4L1"/>
<proteinExistence type="predicted"/>
<name>A0A562S4L1_9BACT</name>
<keyword evidence="1" id="KW-0175">Coiled coil</keyword>
<feature type="region of interest" description="Disordered" evidence="2">
    <location>
        <begin position="1"/>
        <end position="58"/>
    </location>
</feature>
<dbReference type="EMBL" id="VLLC01000003">
    <property type="protein sequence ID" value="TWI75626.1"/>
    <property type="molecule type" value="Genomic_DNA"/>
</dbReference>
<feature type="coiled-coil region" evidence="1">
    <location>
        <begin position="73"/>
        <end position="108"/>
    </location>
</feature>
<keyword evidence="4" id="KW-1185">Reference proteome</keyword>
<evidence type="ECO:0000313" key="4">
    <source>
        <dbReference type="Proteomes" id="UP000318307"/>
    </source>
</evidence>
<sequence>MNDFLQNLRNQSAAKERRFNKPAKGSHDNNPNTPGHTERRTGQDRRASRMPQGQAPVIREETILALQASLESLIETQRDRIFMEDRKAEAEERKAEALERLADSLDRLLDNISSPSAAPPPPAEENNGTPARENPVRDPEFLDTTEDDVRKTSRKYILKLIEKLRKDNMTYEQIAAYLTDNDYPTFSGRGRWHAQTIHRLCR</sequence>
<feature type="compositionally biased region" description="Basic and acidic residues" evidence="2">
    <location>
        <begin position="36"/>
        <end position="47"/>
    </location>
</feature>
<feature type="region of interest" description="Disordered" evidence="2">
    <location>
        <begin position="110"/>
        <end position="146"/>
    </location>
</feature>
<feature type="compositionally biased region" description="Polar residues" evidence="2">
    <location>
        <begin position="1"/>
        <end position="13"/>
    </location>
</feature>
<evidence type="ECO:0000256" key="1">
    <source>
        <dbReference type="SAM" id="Coils"/>
    </source>
</evidence>
<gene>
    <name evidence="3" type="ORF">LZ24_00677</name>
</gene>
<evidence type="ECO:0000256" key="2">
    <source>
        <dbReference type="SAM" id="MobiDB-lite"/>
    </source>
</evidence>
<reference evidence="3 4" key="1">
    <citation type="submission" date="2019-07" db="EMBL/GenBank/DDBJ databases">
        <title>Genome sequencing of 100 strains of the haloalkaliphilic chemolithoautotrophic sulfur-oxidizing bacterium Thioalkalivibrio.</title>
        <authorList>
            <person name="Muyzer G."/>
        </authorList>
    </citation>
    <scope>NUCLEOTIDE SEQUENCE [LARGE SCALE GENOMIC DNA]</scope>
    <source>
        <strain evidence="3 4">ASO4-4</strain>
    </source>
</reference>
<evidence type="ECO:0000313" key="3">
    <source>
        <dbReference type="EMBL" id="TWI75626.1"/>
    </source>
</evidence>
<accession>A0A562S4L1</accession>
<dbReference type="OrthoDB" id="5419902at2"/>
<comment type="caution">
    <text evidence="3">The sequence shown here is derived from an EMBL/GenBank/DDBJ whole genome shotgun (WGS) entry which is preliminary data.</text>
</comment>
<organism evidence="3 4">
    <name type="scientific">Desulfobotulus alkaliphilus</name>
    <dbReference type="NCBI Taxonomy" id="622671"/>
    <lineage>
        <taxon>Bacteria</taxon>
        <taxon>Pseudomonadati</taxon>
        <taxon>Thermodesulfobacteriota</taxon>
        <taxon>Desulfobacteria</taxon>
        <taxon>Desulfobacterales</taxon>
        <taxon>Desulfobacteraceae</taxon>
        <taxon>Desulfobotulus</taxon>
    </lineage>
</organism>
<dbReference type="RefSeq" id="WP_144682325.1">
    <property type="nucleotide sequence ID" value="NZ_VLLC01000003.1"/>
</dbReference>
<dbReference type="Proteomes" id="UP000318307">
    <property type="component" value="Unassembled WGS sequence"/>
</dbReference>
<evidence type="ECO:0008006" key="5">
    <source>
        <dbReference type="Google" id="ProtNLM"/>
    </source>
</evidence>